<dbReference type="Pfam" id="PF05050">
    <property type="entry name" value="Methyltransf_21"/>
    <property type="match status" value="1"/>
</dbReference>
<dbReference type="PANTHER" id="PTHR36973">
    <property type="entry name" value="SLL1456 PROTEIN-RELATED"/>
    <property type="match status" value="1"/>
</dbReference>
<dbReference type="Gene3D" id="3.40.50.150">
    <property type="entry name" value="Vaccinia Virus protein VP39"/>
    <property type="match status" value="1"/>
</dbReference>
<evidence type="ECO:0000313" key="2">
    <source>
        <dbReference type="EMBL" id="KKN71305.1"/>
    </source>
</evidence>
<feature type="domain" description="Methyltransferase FkbM" evidence="1">
    <location>
        <begin position="37"/>
        <end position="203"/>
    </location>
</feature>
<dbReference type="EMBL" id="LAZR01000386">
    <property type="protein sequence ID" value="KKN71305.1"/>
    <property type="molecule type" value="Genomic_DNA"/>
</dbReference>
<protein>
    <recommendedName>
        <fullName evidence="1">Methyltransferase FkbM domain-containing protein</fullName>
    </recommendedName>
</protein>
<sequence length="233" mass="26401">MDWYKKARAYARRLRYSSRIEDGLCGLANIDFKTVLDIGAADGRSAKKYLGIFPNATIHSFEPQIKEYNKLRLLEEKEPRLVAHNLALVQNDNLSIGTLLRYKNQSTSTASILQPTAVLGDSARTPKVRETVNLMTLDHWANNFSLQGPILVKMDVQGYEMSVILGGQDLLRRAKAVITEVCFEEYYEGQANFWQLYYSLGFPELGFDYIGNLDQVAASDGKIKFIDACFLRQ</sequence>
<dbReference type="NCBIfam" id="TIGR01444">
    <property type="entry name" value="fkbM_fam"/>
    <property type="match status" value="1"/>
</dbReference>
<dbReference type="InterPro" id="IPR053188">
    <property type="entry name" value="FkbM_Methyltransferase"/>
</dbReference>
<name>A0A0F9SQL1_9ZZZZ</name>
<dbReference type="InterPro" id="IPR006342">
    <property type="entry name" value="FkbM_mtfrase"/>
</dbReference>
<reference evidence="2" key="1">
    <citation type="journal article" date="2015" name="Nature">
        <title>Complex archaea that bridge the gap between prokaryotes and eukaryotes.</title>
        <authorList>
            <person name="Spang A."/>
            <person name="Saw J.H."/>
            <person name="Jorgensen S.L."/>
            <person name="Zaremba-Niedzwiedzka K."/>
            <person name="Martijn J."/>
            <person name="Lind A.E."/>
            <person name="van Eijk R."/>
            <person name="Schleper C."/>
            <person name="Guy L."/>
            <person name="Ettema T.J."/>
        </authorList>
    </citation>
    <scope>NUCLEOTIDE SEQUENCE</scope>
</reference>
<dbReference type="AlphaFoldDB" id="A0A0F9SQL1"/>
<dbReference type="PANTHER" id="PTHR36973:SF4">
    <property type="entry name" value="NODULATION PROTEIN"/>
    <property type="match status" value="1"/>
</dbReference>
<evidence type="ECO:0000259" key="1">
    <source>
        <dbReference type="Pfam" id="PF05050"/>
    </source>
</evidence>
<dbReference type="GO" id="GO:0008171">
    <property type="term" value="F:O-methyltransferase activity"/>
    <property type="evidence" value="ECO:0007669"/>
    <property type="project" value="TreeGrafter"/>
</dbReference>
<gene>
    <name evidence="2" type="ORF">LCGC14_0422150</name>
</gene>
<dbReference type="InterPro" id="IPR029063">
    <property type="entry name" value="SAM-dependent_MTases_sf"/>
</dbReference>
<proteinExistence type="predicted"/>
<organism evidence="2">
    <name type="scientific">marine sediment metagenome</name>
    <dbReference type="NCBI Taxonomy" id="412755"/>
    <lineage>
        <taxon>unclassified sequences</taxon>
        <taxon>metagenomes</taxon>
        <taxon>ecological metagenomes</taxon>
    </lineage>
</organism>
<comment type="caution">
    <text evidence="2">The sequence shown here is derived from an EMBL/GenBank/DDBJ whole genome shotgun (WGS) entry which is preliminary data.</text>
</comment>
<accession>A0A0F9SQL1</accession>
<dbReference type="SUPFAM" id="SSF53335">
    <property type="entry name" value="S-adenosyl-L-methionine-dependent methyltransferases"/>
    <property type="match status" value="1"/>
</dbReference>